<name>A0ABT9AZ31_9ACTN</name>
<protein>
    <recommendedName>
        <fullName evidence="3">ANTAR domain-containing protein</fullName>
    </recommendedName>
</protein>
<evidence type="ECO:0000313" key="2">
    <source>
        <dbReference type="Proteomes" id="UP001233314"/>
    </source>
</evidence>
<dbReference type="RefSeq" id="WP_305026613.1">
    <property type="nucleotide sequence ID" value="NZ_JAUQTA010000001.1"/>
</dbReference>
<accession>A0ABT9AZ31</accession>
<evidence type="ECO:0000313" key="1">
    <source>
        <dbReference type="EMBL" id="MDO7867208.1"/>
    </source>
</evidence>
<dbReference type="Proteomes" id="UP001233314">
    <property type="component" value="Unassembled WGS sequence"/>
</dbReference>
<dbReference type="EMBL" id="JAUQTA010000001">
    <property type="protein sequence ID" value="MDO7867208.1"/>
    <property type="molecule type" value="Genomic_DNA"/>
</dbReference>
<evidence type="ECO:0008006" key="3">
    <source>
        <dbReference type="Google" id="ProtNLM"/>
    </source>
</evidence>
<keyword evidence="2" id="KW-1185">Reference proteome</keyword>
<gene>
    <name evidence="1" type="ORF">Q5722_02395</name>
</gene>
<organism evidence="1 2">
    <name type="scientific">Nocardioides jiangxiensis</name>
    <dbReference type="NCBI Taxonomy" id="3064524"/>
    <lineage>
        <taxon>Bacteria</taxon>
        <taxon>Bacillati</taxon>
        <taxon>Actinomycetota</taxon>
        <taxon>Actinomycetes</taxon>
        <taxon>Propionibacteriales</taxon>
        <taxon>Nocardioidaceae</taxon>
        <taxon>Nocardioides</taxon>
    </lineage>
</organism>
<sequence length="78" mass="8334">MTTTDEIRLANQELLSAAARLAGETVEVPAGVVLRSFSRAVRMARLSGCPASQLCVEAERLTRQLLALRAGVPQQRGA</sequence>
<proteinExistence type="predicted"/>
<comment type="caution">
    <text evidence="1">The sequence shown here is derived from an EMBL/GenBank/DDBJ whole genome shotgun (WGS) entry which is preliminary data.</text>
</comment>
<reference evidence="1 2" key="1">
    <citation type="submission" date="2023-07" db="EMBL/GenBank/DDBJ databases">
        <title>Nocardioides sp. nov WY-20 isolated from soil.</title>
        <authorList>
            <person name="Liu B."/>
            <person name="Wan Y."/>
        </authorList>
    </citation>
    <scope>NUCLEOTIDE SEQUENCE [LARGE SCALE GENOMIC DNA]</scope>
    <source>
        <strain evidence="1 2">WY-20</strain>
    </source>
</reference>